<dbReference type="PANTHER" id="PTHR11827:SF98">
    <property type="entry name" value="SOLUTE CARRIER FAMILY 12 MEMBER 9"/>
    <property type="match status" value="1"/>
</dbReference>
<dbReference type="GO" id="GO:0055064">
    <property type="term" value="P:chloride ion homeostasis"/>
    <property type="evidence" value="ECO:0007669"/>
    <property type="project" value="TreeGrafter"/>
</dbReference>
<dbReference type="InParanoid" id="A0A671Y2W8"/>
<dbReference type="Proteomes" id="UP000472265">
    <property type="component" value="Chromosome 13"/>
</dbReference>
<dbReference type="GO" id="GO:0005765">
    <property type="term" value="C:lysosomal membrane"/>
    <property type="evidence" value="ECO:0007669"/>
    <property type="project" value="UniProtKB-SubCell"/>
</dbReference>
<organism evidence="15 16">
    <name type="scientific">Sparus aurata</name>
    <name type="common">Gilthead sea bream</name>
    <dbReference type="NCBI Taxonomy" id="8175"/>
    <lineage>
        <taxon>Eukaryota</taxon>
        <taxon>Metazoa</taxon>
        <taxon>Chordata</taxon>
        <taxon>Craniata</taxon>
        <taxon>Vertebrata</taxon>
        <taxon>Euteleostomi</taxon>
        <taxon>Actinopterygii</taxon>
        <taxon>Neopterygii</taxon>
        <taxon>Teleostei</taxon>
        <taxon>Neoteleostei</taxon>
        <taxon>Acanthomorphata</taxon>
        <taxon>Eupercaria</taxon>
        <taxon>Spariformes</taxon>
        <taxon>Sparidae</taxon>
        <taxon>Sparus</taxon>
    </lineage>
</organism>
<feature type="transmembrane region" description="Helical" evidence="12">
    <location>
        <begin position="350"/>
        <end position="377"/>
    </location>
</feature>
<comment type="subcellular location">
    <subcellularLocation>
        <location evidence="1">Cell membrane</location>
        <topology evidence="1">Multi-pass membrane protein</topology>
    </subcellularLocation>
    <subcellularLocation>
        <location evidence="2">Lysosome membrane</location>
    </subcellularLocation>
</comment>
<evidence type="ECO:0000313" key="15">
    <source>
        <dbReference type="Ensembl" id="ENSSAUP00010057446.1"/>
    </source>
</evidence>
<evidence type="ECO:0000256" key="6">
    <source>
        <dbReference type="ARBA" id="ARBA00022475"/>
    </source>
</evidence>
<reference evidence="15" key="2">
    <citation type="submission" date="2025-08" db="UniProtKB">
        <authorList>
            <consortium name="Ensembl"/>
        </authorList>
    </citation>
    <scope>IDENTIFICATION</scope>
</reference>
<dbReference type="OMA" id="NIKYWRP"/>
<feature type="transmembrane region" description="Helical" evidence="12">
    <location>
        <begin position="45"/>
        <end position="66"/>
    </location>
</feature>
<feature type="domain" description="Amino acid permease/ SLC12A" evidence="13">
    <location>
        <begin position="415"/>
        <end position="599"/>
    </location>
</feature>
<dbReference type="FunFam" id="1.20.1740.10:FF:000013">
    <property type="entry name" value="Solute carrier family 12 member"/>
    <property type="match status" value="1"/>
</dbReference>
<keyword evidence="16" id="KW-1185">Reference proteome</keyword>
<dbReference type="Pfam" id="PF03522">
    <property type="entry name" value="SLC12"/>
    <property type="match status" value="1"/>
</dbReference>
<dbReference type="PROSITE" id="PS51257">
    <property type="entry name" value="PROKAR_LIPOPROTEIN"/>
    <property type="match status" value="1"/>
</dbReference>
<evidence type="ECO:0000256" key="1">
    <source>
        <dbReference type="ARBA" id="ARBA00004651"/>
    </source>
</evidence>
<gene>
    <name evidence="15" type="primary">SLC12A9</name>
    <name evidence="15" type="synonym">slc12a9</name>
</gene>
<evidence type="ECO:0000256" key="4">
    <source>
        <dbReference type="ARBA" id="ARBA00019359"/>
    </source>
</evidence>
<dbReference type="Gene3D" id="1.20.1740.10">
    <property type="entry name" value="Amino acid/polyamine transporter I"/>
    <property type="match status" value="1"/>
</dbReference>
<dbReference type="GO" id="GO:0005886">
    <property type="term" value="C:plasma membrane"/>
    <property type="evidence" value="ECO:0007669"/>
    <property type="project" value="UniProtKB-SubCell"/>
</dbReference>
<evidence type="ECO:0000256" key="10">
    <source>
        <dbReference type="ARBA" id="ARBA00023180"/>
    </source>
</evidence>
<feature type="transmembrane region" description="Helical" evidence="12">
    <location>
        <begin position="481"/>
        <end position="503"/>
    </location>
</feature>
<dbReference type="GO" id="GO:0055075">
    <property type="term" value="P:potassium ion homeostasis"/>
    <property type="evidence" value="ECO:0007669"/>
    <property type="project" value="TreeGrafter"/>
</dbReference>
<evidence type="ECO:0000259" key="14">
    <source>
        <dbReference type="Pfam" id="PF03522"/>
    </source>
</evidence>
<evidence type="ECO:0000256" key="2">
    <source>
        <dbReference type="ARBA" id="ARBA00004656"/>
    </source>
</evidence>
<feature type="transmembrane region" description="Helical" evidence="12">
    <location>
        <begin position="458"/>
        <end position="475"/>
    </location>
</feature>
<sequence length="959" mass="105328">MSNERTPLINSGVCCLAGTAVACGGESDATPESGQGSPSKDPRKLNTFFGVMVPTILSMFSIILFLRTGFVVGHAGLLQGLLMLIVAYTIIALTILSICAISTNGAIQGGGAYYMISRSLGPEFGGSIGLMFFLAKVCACGEYVLGLVEAILDVFGSDPESPVSGGIRALPQGYWYTVLYSSVVLLLCLLVCLVGAHIYSRTAFVILLVVTVSLLSIFISSVAVKPRDFVITHKGAGNQTVHYNASYTGYNATTLRHNLGSGYSLDYSTNSVMSFATVFAVMFTSCTGIMAGANMSGELRTPSVSIPKGTIVAVFYTFTVYVLLFILVSATCDRTLLIQDYGFLQKISIWSPFITIGIYCASLSAAMCAMIGASRILHALALDDLFGRFYSYISAFFLVHKLFFSETLVFFAGLPLAPAAVTSSSGNPWVAVLYTWGLAQVGFCGVCGCVFSELQQHVLSCGLWCVFVFQCVVFAGQLNSIASLVTVFYLLAYAAVDLACLALEWASAPNFRPTFQLFSWHTCLLGIVSCLVMMFVINPVYSSGSIVLLLLLLLFLHFRSPTSSWGYISQALIFHQVRKYLLMLDVRKDHVKFWRPQVLLMVANPRSSCQLILFVNQLKKGGLFVLGHVQLGDLDSLPADPVQQQYNFWLSLVDKLGVKAFVDLTLSPSVRQGTQHLLRITGLGGMKPNTLVLGFYDSCTPEDFFLQDTAFCDSSLGRTNEGEYNFGVDLPSLQAHFPPVRHVESPRWLSPEEYVGIISDALKMSKNVCLARYFFQLEGEGKDSKVDGSERTLDVWPLNLLQPGSRDYEDVCSLFLLQMACVLNMSSKWRNARMRIFLNVETESSDQGWVVNEETFRELLKKLRIRASIKIVPWDSVVQHHSQEDVEPTRALSEDFLSAVNCMLMEHSSQAAVRFLYLPRPPAHHSQAQQYLAQMEAVTNNLGPTLLIHGVTPVTYTDL</sequence>
<keyword evidence="5" id="KW-0813">Transport</keyword>
<dbReference type="GO" id="GO:0006884">
    <property type="term" value="P:cell volume homeostasis"/>
    <property type="evidence" value="ECO:0007669"/>
    <property type="project" value="TreeGrafter"/>
</dbReference>
<keyword evidence="8 12" id="KW-1133">Transmembrane helix</keyword>
<dbReference type="GO" id="GO:0015379">
    <property type="term" value="F:potassium:chloride symporter activity"/>
    <property type="evidence" value="ECO:0007669"/>
    <property type="project" value="TreeGrafter"/>
</dbReference>
<dbReference type="AlphaFoldDB" id="A0A671Y2W8"/>
<evidence type="ECO:0000256" key="8">
    <source>
        <dbReference type="ARBA" id="ARBA00022989"/>
    </source>
</evidence>
<comment type="similarity">
    <text evidence="3">Belongs to the SLC12A transporter family.</text>
</comment>
<protein>
    <recommendedName>
        <fullName evidence="4">Solute carrier family 12 member 9</fullName>
    </recommendedName>
</protein>
<feature type="transmembrane region" description="Helical" evidence="12">
    <location>
        <begin position="272"/>
        <end position="291"/>
    </location>
</feature>
<feature type="transmembrane region" description="Helical" evidence="12">
    <location>
        <begin position="174"/>
        <end position="196"/>
    </location>
</feature>
<keyword evidence="7 12" id="KW-0812">Transmembrane</keyword>
<dbReference type="PANTHER" id="PTHR11827">
    <property type="entry name" value="SOLUTE CARRIER FAMILY 12, CATION COTRANSPORTERS"/>
    <property type="match status" value="1"/>
</dbReference>
<dbReference type="InterPro" id="IPR004841">
    <property type="entry name" value="AA-permease/SLC12A_dom"/>
</dbReference>
<keyword evidence="9 12" id="KW-0472">Membrane</keyword>
<evidence type="ECO:0000256" key="5">
    <source>
        <dbReference type="ARBA" id="ARBA00022448"/>
    </source>
</evidence>
<dbReference type="InterPro" id="IPR018491">
    <property type="entry name" value="SLC12_C"/>
</dbReference>
<reference evidence="15" key="3">
    <citation type="submission" date="2025-09" db="UniProtKB">
        <authorList>
            <consortium name="Ensembl"/>
        </authorList>
    </citation>
    <scope>IDENTIFICATION</scope>
</reference>
<keyword evidence="6" id="KW-1003">Cell membrane</keyword>
<feature type="transmembrane region" description="Helical" evidence="12">
    <location>
        <begin position="311"/>
        <end position="330"/>
    </location>
</feature>
<dbReference type="Pfam" id="PF00324">
    <property type="entry name" value="AA_permease"/>
    <property type="match status" value="2"/>
</dbReference>
<proteinExistence type="inferred from homology"/>
<feature type="transmembrane region" description="Helical" evidence="12">
    <location>
        <begin position="78"/>
        <end position="103"/>
    </location>
</feature>
<dbReference type="InterPro" id="IPR004842">
    <property type="entry name" value="SLC12A_fam"/>
</dbReference>
<feature type="transmembrane region" description="Helical" evidence="12">
    <location>
        <begin position="389"/>
        <end position="417"/>
    </location>
</feature>
<evidence type="ECO:0000256" key="12">
    <source>
        <dbReference type="SAM" id="Phobius"/>
    </source>
</evidence>
<feature type="transmembrane region" description="Helical" evidence="12">
    <location>
        <begin position="429"/>
        <end position="451"/>
    </location>
</feature>
<evidence type="ECO:0000256" key="3">
    <source>
        <dbReference type="ARBA" id="ARBA00010593"/>
    </source>
</evidence>
<evidence type="ECO:0000313" key="16">
    <source>
        <dbReference type="Proteomes" id="UP000472265"/>
    </source>
</evidence>
<dbReference type="FunCoup" id="A0A671Y2W8">
    <property type="interactions" value="727"/>
</dbReference>
<keyword evidence="11" id="KW-0458">Lysosome</keyword>
<feature type="transmembrane region" description="Helical" evidence="12">
    <location>
        <begin position="203"/>
        <end position="224"/>
    </location>
</feature>
<name>A0A671Y2W8_SPAAU</name>
<keyword evidence="10" id="KW-0325">Glycoprotein</keyword>
<evidence type="ECO:0000256" key="11">
    <source>
        <dbReference type="ARBA" id="ARBA00023228"/>
    </source>
</evidence>
<feature type="transmembrane region" description="Helical" evidence="12">
    <location>
        <begin position="124"/>
        <end position="145"/>
    </location>
</feature>
<accession>A0A671Y2W8</accession>
<reference evidence="15" key="1">
    <citation type="submission" date="2021-04" db="EMBL/GenBank/DDBJ databases">
        <authorList>
            <consortium name="Wellcome Sanger Institute Data Sharing"/>
        </authorList>
    </citation>
    <scope>NUCLEOTIDE SEQUENCE [LARGE SCALE GENOMIC DNA]</scope>
</reference>
<feature type="domain" description="Amino acid permease/ SLC12A" evidence="13">
    <location>
        <begin position="50"/>
        <end position="394"/>
    </location>
</feature>
<evidence type="ECO:0000256" key="7">
    <source>
        <dbReference type="ARBA" id="ARBA00022692"/>
    </source>
</evidence>
<dbReference type="GeneTree" id="ENSGT00940000159400"/>
<dbReference type="Ensembl" id="ENSSAUT00010060320.1">
    <property type="protein sequence ID" value="ENSSAUP00010057446.1"/>
    <property type="gene ID" value="ENSSAUG00010023492.1"/>
</dbReference>
<evidence type="ECO:0000259" key="13">
    <source>
        <dbReference type="Pfam" id="PF00324"/>
    </source>
</evidence>
<feature type="domain" description="SLC12A transporter C-terminal" evidence="14">
    <location>
        <begin position="610"/>
        <end position="696"/>
    </location>
</feature>
<evidence type="ECO:0000256" key="9">
    <source>
        <dbReference type="ARBA" id="ARBA00023136"/>
    </source>
</evidence>